<comment type="subcellular location">
    <subcellularLocation>
        <location evidence="1">Membrane</location>
        <topology evidence="1">Multi-pass membrane protein</topology>
    </subcellularLocation>
</comment>
<dbReference type="GO" id="GO:0016020">
    <property type="term" value="C:membrane"/>
    <property type="evidence" value="ECO:0007669"/>
    <property type="project" value="UniProtKB-SubCell"/>
</dbReference>
<evidence type="ECO:0000313" key="9">
    <source>
        <dbReference type="Proteomes" id="UP000616885"/>
    </source>
</evidence>
<proteinExistence type="inferred from homology"/>
<dbReference type="GO" id="GO:1990961">
    <property type="term" value="P:xenobiotic detoxification by transmembrane export across the plasma membrane"/>
    <property type="evidence" value="ECO:0007669"/>
    <property type="project" value="InterPro"/>
</dbReference>
<feature type="transmembrane region" description="Helical" evidence="7">
    <location>
        <begin position="133"/>
        <end position="158"/>
    </location>
</feature>
<reference evidence="8" key="1">
    <citation type="submission" date="2020-10" db="EMBL/GenBank/DDBJ databases">
        <title>High-Quality Genome Resource of Clonostachys rosea strain S41 by Oxford Nanopore Long-Read Sequencing.</title>
        <authorList>
            <person name="Wang H."/>
        </authorList>
    </citation>
    <scope>NUCLEOTIDE SEQUENCE</scope>
    <source>
        <strain evidence="8">S41</strain>
    </source>
</reference>
<evidence type="ECO:0000256" key="5">
    <source>
        <dbReference type="ARBA" id="ARBA00023136"/>
    </source>
</evidence>
<feature type="transmembrane region" description="Helical" evidence="7">
    <location>
        <begin position="239"/>
        <end position="256"/>
    </location>
</feature>
<feature type="transmembrane region" description="Helical" evidence="7">
    <location>
        <begin position="350"/>
        <end position="371"/>
    </location>
</feature>
<keyword evidence="4 7" id="KW-1133">Transmembrane helix</keyword>
<keyword evidence="5 7" id="KW-0472">Membrane</keyword>
<feature type="compositionally biased region" description="Basic and acidic residues" evidence="6">
    <location>
        <begin position="1"/>
        <end position="11"/>
    </location>
</feature>
<feature type="transmembrane region" description="Helical" evidence="7">
    <location>
        <begin position="421"/>
        <end position="441"/>
    </location>
</feature>
<dbReference type="GO" id="GO:0015297">
    <property type="term" value="F:antiporter activity"/>
    <property type="evidence" value="ECO:0007669"/>
    <property type="project" value="InterPro"/>
</dbReference>
<comment type="similarity">
    <text evidence="2">Belongs to the multi antimicrobial extrusion (MATE) (TC 2.A.66.1) family.</text>
</comment>
<evidence type="ECO:0000256" key="2">
    <source>
        <dbReference type="ARBA" id="ARBA00010199"/>
    </source>
</evidence>
<dbReference type="GO" id="GO:0042910">
    <property type="term" value="F:xenobiotic transmembrane transporter activity"/>
    <property type="evidence" value="ECO:0007669"/>
    <property type="project" value="InterPro"/>
</dbReference>
<evidence type="ECO:0000256" key="7">
    <source>
        <dbReference type="SAM" id="Phobius"/>
    </source>
</evidence>
<dbReference type="NCBIfam" id="TIGR00797">
    <property type="entry name" value="matE"/>
    <property type="match status" value="1"/>
</dbReference>
<feature type="transmembrane region" description="Helical" evidence="7">
    <location>
        <begin position="164"/>
        <end position="184"/>
    </location>
</feature>
<feature type="transmembrane region" description="Helical" evidence="7">
    <location>
        <begin position="453"/>
        <end position="471"/>
    </location>
</feature>
<dbReference type="Proteomes" id="UP000616885">
    <property type="component" value="Unassembled WGS sequence"/>
</dbReference>
<dbReference type="EMBL" id="JADCTT010000002">
    <property type="protein sequence ID" value="KAF9756861.1"/>
    <property type="molecule type" value="Genomic_DNA"/>
</dbReference>
<protein>
    <recommendedName>
        <fullName evidence="10">MATE efflux family protein</fullName>
    </recommendedName>
</protein>
<organism evidence="8 9">
    <name type="scientific">Bionectria ochroleuca</name>
    <name type="common">Gliocladium roseum</name>
    <dbReference type="NCBI Taxonomy" id="29856"/>
    <lineage>
        <taxon>Eukaryota</taxon>
        <taxon>Fungi</taxon>
        <taxon>Dikarya</taxon>
        <taxon>Ascomycota</taxon>
        <taxon>Pezizomycotina</taxon>
        <taxon>Sordariomycetes</taxon>
        <taxon>Hypocreomycetidae</taxon>
        <taxon>Hypocreales</taxon>
        <taxon>Bionectriaceae</taxon>
        <taxon>Clonostachys</taxon>
    </lineage>
</organism>
<feature type="region of interest" description="Disordered" evidence="6">
    <location>
        <begin position="1"/>
        <end position="30"/>
    </location>
</feature>
<evidence type="ECO:0000256" key="4">
    <source>
        <dbReference type="ARBA" id="ARBA00022989"/>
    </source>
</evidence>
<dbReference type="CDD" id="cd13132">
    <property type="entry name" value="MATE_eukaryotic"/>
    <property type="match status" value="1"/>
</dbReference>
<evidence type="ECO:0000256" key="1">
    <source>
        <dbReference type="ARBA" id="ARBA00004141"/>
    </source>
</evidence>
<keyword evidence="3 7" id="KW-0812">Transmembrane</keyword>
<evidence type="ECO:0008006" key="10">
    <source>
        <dbReference type="Google" id="ProtNLM"/>
    </source>
</evidence>
<dbReference type="InterPro" id="IPR002528">
    <property type="entry name" value="MATE_fam"/>
</dbReference>
<feature type="transmembrane region" description="Helical" evidence="7">
    <location>
        <begin position="196"/>
        <end position="219"/>
    </location>
</feature>
<dbReference type="Pfam" id="PF01554">
    <property type="entry name" value="MatE"/>
    <property type="match status" value="2"/>
</dbReference>
<evidence type="ECO:0000256" key="3">
    <source>
        <dbReference type="ARBA" id="ARBA00022692"/>
    </source>
</evidence>
<dbReference type="InterPro" id="IPR045069">
    <property type="entry name" value="MATE_euk"/>
</dbReference>
<dbReference type="AlphaFoldDB" id="A0A8H7NIZ3"/>
<evidence type="ECO:0000313" key="8">
    <source>
        <dbReference type="EMBL" id="KAF9756861.1"/>
    </source>
</evidence>
<comment type="caution">
    <text evidence="8">The sequence shown here is derived from an EMBL/GenBank/DDBJ whole genome shotgun (WGS) entry which is preliminary data.</text>
</comment>
<name>A0A8H7NIZ3_BIOOC</name>
<gene>
    <name evidence="8" type="ORF">IM811_007805</name>
</gene>
<sequence length="491" mass="52834">MRSAAERHSEEALLPPNESSPLLGEAQTPSDDELAPELLADGGLFSECVLICQQSFPLIITYLLQYSATLITTIAAGHLTSNDLGAASIGLTTMNIIGYALVEGMATALDTVCAQAYGSGQVTHVGLHVQRMLALMTLAIIPIGVFWVFSPMILPLVIKQHELAVQAGIFLQVSLIGLPGYAFFEAGKRFMQAQGDFTSGTAVLVITTPINALLTWYFTMVLDLGLPGAALAQAIANNLRPLLLLGHIVFFAPWSLKCWGGWSRDALNGWGHLLSLSVAGTAVNLAEWGAFEILMVSTTYIDTDHLAAQTILSTVSVITWHIPFSISVAVSTRIGFFLGAGLVLRAQRAAAMYSLIFLVVGVADGLAIYFLRDYLTPIFSNDEEVVRIAIDSTLGLALFQIVDALSSGCNGVLRGLGCQSVAAWIVLAINYLGAVPLAIWLEIGSPDLKLGGLWYGLGSGMVFIVLIESIYMRWINWQDRIDDIRAREEAD</sequence>
<evidence type="ECO:0000256" key="6">
    <source>
        <dbReference type="SAM" id="MobiDB-lite"/>
    </source>
</evidence>
<dbReference type="PANTHER" id="PTHR11206">
    <property type="entry name" value="MULTIDRUG RESISTANCE PROTEIN"/>
    <property type="match status" value="1"/>
</dbReference>
<accession>A0A8H7NIZ3</accession>